<dbReference type="KEGG" id="ssau:H8M03_02495"/>
<feature type="coiled-coil region" evidence="5">
    <location>
        <begin position="80"/>
        <end position="139"/>
    </location>
</feature>
<keyword evidence="3 4" id="KW-0597">Phosphoprotein</keyword>
<evidence type="ECO:0000256" key="3">
    <source>
        <dbReference type="ARBA" id="ARBA00022553"/>
    </source>
</evidence>
<keyword evidence="5" id="KW-0175">Coiled coil</keyword>
<dbReference type="PROSITE" id="PS50109">
    <property type="entry name" value="HIS_KIN"/>
    <property type="match status" value="1"/>
</dbReference>
<proteinExistence type="predicted"/>
<keyword evidence="9" id="KW-1185">Reference proteome</keyword>
<dbReference type="SMART" id="SM00388">
    <property type="entry name" value="HisKA"/>
    <property type="match status" value="1"/>
</dbReference>
<dbReference type="InterPro" id="IPR036097">
    <property type="entry name" value="HisK_dim/P_sf"/>
</dbReference>
<dbReference type="InterPro" id="IPR005467">
    <property type="entry name" value="His_kinase_dom"/>
</dbReference>
<dbReference type="SMART" id="SM00448">
    <property type="entry name" value="REC"/>
    <property type="match status" value="1"/>
</dbReference>
<dbReference type="GO" id="GO:0000155">
    <property type="term" value="F:phosphorelay sensor kinase activity"/>
    <property type="evidence" value="ECO:0007669"/>
    <property type="project" value="InterPro"/>
</dbReference>
<dbReference type="EMBL" id="CP060697">
    <property type="protein sequence ID" value="QNM83962.1"/>
    <property type="molecule type" value="Genomic_DNA"/>
</dbReference>
<dbReference type="InterPro" id="IPR003594">
    <property type="entry name" value="HATPase_dom"/>
</dbReference>
<evidence type="ECO:0000259" key="7">
    <source>
        <dbReference type="PROSITE" id="PS50110"/>
    </source>
</evidence>
<comment type="catalytic activity">
    <reaction evidence="1">
        <text>ATP + protein L-histidine = ADP + protein N-phospho-L-histidine.</text>
        <dbReference type="EC" id="2.7.13.3"/>
    </reaction>
</comment>
<dbReference type="Proteomes" id="UP000515861">
    <property type="component" value="Chromosome"/>
</dbReference>
<dbReference type="PRINTS" id="PR00344">
    <property type="entry name" value="BCTRLSENSOR"/>
</dbReference>
<dbReference type="AlphaFoldDB" id="A0A7G9L5R3"/>
<evidence type="ECO:0000313" key="9">
    <source>
        <dbReference type="Proteomes" id="UP000515861"/>
    </source>
</evidence>
<dbReference type="SUPFAM" id="SSF52172">
    <property type="entry name" value="CheY-like"/>
    <property type="match status" value="1"/>
</dbReference>
<dbReference type="Pfam" id="PF00512">
    <property type="entry name" value="HisKA"/>
    <property type="match status" value="1"/>
</dbReference>
<dbReference type="Gene3D" id="3.30.565.10">
    <property type="entry name" value="Histidine kinase-like ATPase, C-terminal domain"/>
    <property type="match status" value="1"/>
</dbReference>
<sequence length="515" mass="56242">MEIRLPFPRGGKPKDSRVLVVRDAVFMLIGAETQFPVETFAQAPLLPALLQAEAEQLASRGLVRVAREATDRATALAASLDKARVEVRRKAGELSQALEKADRLNDDLRALNETLEQRVSAEIRERMQAEESLRQAQKMEAVGQLTGGVAHDFNNLLTVIMGGLDSVRRETEKDRGDLDLARLRRMVALASQGAERAATLTSRLLAFARRKPLAPKSIDLNKLIAGLSDLLQRTLGETVALENVSAAGLWLAHADPAELESALMNLAINARDAMPDGGRLTIESANVSLDENYVSALVEPVPPGQYVMLAVSDTGQGMDKETIDRVFEPFFTTKEAGKGTGLGLSQVYGFVRQSGGHIRIYSEPGAGTTVKLYLPRDHRVEAADEEQVSDRADGGSETILVIEDHEGLREYSVGVLRELGYRVLEAEDGQTGLSILRKRPDVDLLFTDVVLPGLNGRKVADEALEFRPDIKVLFTTGYTRNAIVHNGRLDEGVSLITKPFTFDALASMVRKLLDS</sequence>
<dbReference type="Gene3D" id="1.10.287.130">
    <property type="match status" value="1"/>
</dbReference>
<name>A0A7G9L5R3_9SPHN</name>
<dbReference type="CDD" id="cd16919">
    <property type="entry name" value="HATPase_CckA-like"/>
    <property type="match status" value="1"/>
</dbReference>
<dbReference type="PROSITE" id="PS50110">
    <property type="entry name" value="RESPONSE_REGULATORY"/>
    <property type="match status" value="1"/>
</dbReference>
<evidence type="ECO:0000313" key="8">
    <source>
        <dbReference type="EMBL" id="QNM83962.1"/>
    </source>
</evidence>
<evidence type="ECO:0000256" key="1">
    <source>
        <dbReference type="ARBA" id="ARBA00000085"/>
    </source>
</evidence>
<dbReference type="Pfam" id="PF02518">
    <property type="entry name" value="HATPase_c"/>
    <property type="match status" value="1"/>
</dbReference>
<feature type="domain" description="Response regulatory" evidence="7">
    <location>
        <begin position="398"/>
        <end position="513"/>
    </location>
</feature>
<gene>
    <name evidence="8" type="ORF">H8M03_02495</name>
</gene>
<protein>
    <recommendedName>
        <fullName evidence="2">histidine kinase</fullName>
        <ecNumber evidence="2">2.7.13.3</ecNumber>
    </recommendedName>
</protein>
<dbReference type="InterPro" id="IPR003661">
    <property type="entry name" value="HisK_dim/P_dom"/>
</dbReference>
<dbReference type="InterPro" id="IPR001789">
    <property type="entry name" value="Sig_transdc_resp-reg_receiver"/>
</dbReference>
<dbReference type="CDD" id="cd00082">
    <property type="entry name" value="HisKA"/>
    <property type="match status" value="1"/>
</dbReference>
<evidence type="ECO:0000256" key="5">
    <source>
        <dbReference type="SAM" id="Coils"/>
    </source>
</evidence>
<evidence type="ECO:0000259" key="6">
    <source>
        <dbReference type="PROSITE" id="PS50109"/>
    </source>
</evidence>
<dbReference type="Gene3D" id="3.40.50.2300">
    <property type="match status" value="1"/>
</dbReference>
<feature type="modified residue" description="4-aspartylphosphate" evidence="4">
    <location>
        <position position="448"/>
    </location>
</feature>
<dbReference type="PANTHER" id="PTHR43065">
    <property type="entry name" value="SENSOR HISTIDINE KINASE"/>
    <property type="match status" value="1"/>
</dbReference>
<reference evidence="8 9" key="1">
    <citation type="submission" date="2020-08" db="EMBL/GenBank/DDBJ databases">
        <title>Sphingomonas sp. sand1-3 16S ribosomal RNA gene Genome sequencing and assembly.</title>
        <authorList>
            <person name="Kang M."/>
        </authorList>
    </citation>
    <scope>NUCLEOTIDE SEQUENCE [LARGE SCALE GENOMIC DNA]</scope>
    <source>
        <strain evidence="9">sand1-3</strain>
    </source>
</reference>
<dbReference type="SUPFAM" id="SSF55874">
    <property type="entry name" value="ATPase domain of HSP90 chaperone/DNA topoisomerase II/histidine kinase"/>
    <property type="match status" value="1"/>
</dbReference>
<organism evidence="8 9">
    <name type="scientific">Sphingomonas sabuli</name>
    <dbReference type="NCBI Taxonomy" id="2764186"/>
    <lineage>
        <taxon>Bacteria</taxon>
        <taxon>Pseudomonadati</taxon>
        <taxon>Pseudomonadota</taxon>
        <taxon>Alphaproteobacteria</taxon>
        <taxon>Sphingomonadales</taxon>
        <taxon>Sphingomonadaceae</taxon>
        <taxon>Sphingomonas</taxon>
    </lineage>
</organism>
<accession>A0A7G9L5R3</accession>
<dbReference type="InterPro" id="IPR004358">
    <property type="entry name" value="Sig_transdc_His_kin-like_C"/>
</dbReference>
<feature type="domain" description="Histidine kinase" evidence="6">
    <location>
        <begin position="148"/>
        <end position="378"/>
    </location>
</feature>
<dbReference type="EC" id="2.7.13.3" evidence="2"/>
<dbReference type="InterPro" id="IPR036890">
    <property type="entry name" value="HATPase_C_sf"/>
</dbReference>
<dbReference type="Pfam" id="PF00072">
    <property type="entry name" value="Response_reg"/>
    <property type="match status" value="1"/>
</dbReference>
<dbReference type="PANTHER" id="PTHR43065:SF49">
    <property type="entry name" value="HISTIDINE KINASE"/>
    <property type="match status" value="1"/>
</dbReference>
<dbReference type="SUPFAM" id="SSF47384">
    <property type="entry name" value="Homodimeric domain of signal transducing histidine kinase"/>
    <property type="match status" value="1"/>
</dbReference>
<evidence type="ECO:0000256" key="2">
    <source>
        <dbReference type="ARBA" id="ARBA00012438"/>
    </source>
</evidence>
<evidence type="ECO:0000256" key="4">
    <source>
        <dbReference type="PROSITE-ProRule" id="PRU00169"/>
    </source>
</evidence>
<dbReference type="SMART" id="SM00387">
    <property type="entry name" value="HATPase_c"/>
    <property type="match status" value="1"/>
</dbReference>
<dbReference type="InterPro" id="IPR011006">
    <property type="entry name" value="CheY-like_superfamily"/>
</dbReference>